<evidence type="ECO:0000256" key="15">
    <source>
        <dbReference type="ARBA" id="ARBA00022842"/>
    </source>
</evidence>
<dbReference type="EC" id="3.1.3.16" evidence="7"/>
<keyword evidence="20" id="KW-0539">Nucleus</keyword>
<accession>A0A9P0D7Q7</accession>
<evidence type="ECO:0000256" key="4">
    <source>
        <dbReference type="ARBA" id="ARBA00004236"/>
    </source>
</evidence>
<evidence type="ECO:0000313" key="25">
    <source>
        <dbReference type="Proteomes" id="UP001153636"/>
    </source>
</evidence>
<evidence type="ECO:0000256" key="2">
    <source>
        <dbReference type="ARBA" id="ARBA00001946"/>
    </source>
</evidence>
<dbReference type="Pfam" id="PF13181">
    <property type="entry name" value="TPR_8"/>
    <property type="match status" value="1"/>
</dbReference>
<dbReference type="InterPro" id="IPR041753">
    <property type="entry name" value="PP5_C"/>
</dbReference>
<dbReference type="Gene3D" id="1.25.40.10">
    <property type="entry name" value="Tetratricopeptide repeat domain"/>
    <property type="match status" value="1"/>
</dbReference>
<keyword evidence="14" id="KW-0802">TPR repeat</keyword>
<comment type="cofactor">
    <cofactor evidence="1">
        <name>Mn(2+)</name>
        <dbReference type="ChEBI" id="CHEBI:29035"/>
    </cofactor>
</comment>
<dbReference type="GO" id="GO:0005634">
    <property type="term" value="C:nucleus"/>
    <property type="evidence" value="ECO:0007669"/>
    <property type="project" value="UniProtKB-SubCell"/>
</dbReference>
<evidence type="ECO:0000256" key="6">
    <source>
        <dbReference type="ARBA" id="ARBA00008786"/>
    </source>
</evidence>
<evidence type="ECO:0000256" key="19">
    <source>
        <dbReference type="ARBA" id="ARBA00023211"/>
    </source>
</evidence>
<keyword evidence="13" id="KW-0378">Hydrolase</keyword>
<dbReference type="GO" id="GO:0004722">
    <property type="term" value="F:protein serine/threonine phosphatase activity"/>
    <property type="evidence" value="ECO:0007669"/>
    <property type="project" value="UniProtKB-EC"/>
</dbReference>
<dbReference type="SUPFAM" id="SSF56300">
    <property type="entry name" value="Metallo-dependent phosphatases"/>
    <property type="match status" value="1"/>
</dbReference>
<keyword evidence="25" id="KW-1185">Reference proteome</keyword>
<protein>
    <recommendedName>
        <fullName evidence="8">Serine/threonine-protein phosphatase 5</fullName>
        <ecNumber evidence="7">3.1.3.16</ecNumber>
    </recommendedName>
    <alternativeName>
        <fullName evidence="21">Protein phosphatase T</fullName>
    </alternativeName>
</protein>
<proteinExistence type="inferred from homology"/>
<dbReference type="OrthoDB" id="445564at2759"/>
<evidence type="ECO:0000256" key="3">
    <source>
        <dbReference type="ARBA" id="ARBA00004123"/>
    </source>
</evidence>
<dbReference type="FunFam" id="1.25.40.10:FF:000055">
    <property type="entry name" value="Serine/threonine-protein phosphatase"/>
    <property type="match status" value="1"/>
</dbReference>
<dbReference type="Pfam" id="PF08321">
    <property type="entry name" value="PPP5"/>
    <property type="match status" value="1"/>
</dbReference>
<dbReference type="InterPro" id="IPR013235">
    <property type="entry name" value="PPP_dom"/>
</dbReference>
<keyword evidence="19" id="KW-0464">Manganese</keyword>
<evidence type="ECO:0000256" key="7">
    <source>
        <dbReference type="ARBA" id="ARBA00013081"/>
    </source>
</evidence>
<dbReference type="PANTHER" id="PTHR45668">
    <property type="entry name" value="SERINE/THREONINE-PROTEIN PHOSPHATASE 5-RELATED"/>
    <property type="match status" value="1"/>
</dbReference>
<comment type="subcellular location">
    <subcellularLocation>
        <location evidence="4">Cell membrane</location>
    </subcellularLocation>
    <subcellularLocation>
        <location evidence="5">Cytoplasm</location>
    </subcellularLocation>
    <subcellularLocation>
        <location evidence="3">Nucleus</location>
    </subcellularLocation>
</comment>
<evidence type="ECO:0000256" key="20">
    <source>
        <dbReference type="ARBA" id="ARBA00023242"/>
    </source>
</evidence>
<dbReference type="InterPro" id="IPR051134">
    <property type="entry name" value="PPP_phosphatase"/>
</dbReference>
<keyword evidence="11" id="KW-0479">Metal-binding</keyword>
<keyword evidence="12" id="KW-0677">Repeat</keyword>
<evidence type="ECO:0000256" key="11">
    <source>
        <dbReference type="ARBA" id="ARBA00022723"/>
    </source>
</evidence>
<reference evidence="24" key="1">
    <citation type="submission" date="2022-01" db="EMBL/GenBank/DDBJ databases">
        <authorList>
            <person name="King R."/>
        </authorList>
    </citation>
    <scope>NUCLEOTIDE SEQUENCE</scope>
</reference>
<evidence type="ECO:0000256" key="10">
    <source>
        <dbReference type="ARBA" id="ARBA00022490"/>
    </source>
</evidence>
<dbReference type="PANTHER" id="PTHR45668:SF5">
    <property type="entry name" value="SERINE_THREONINE-PROTEIN PHOSPHATASE 5"/>
    <property type="match status" value="1"/>
</dbReference>
<dbReference type="InterPro" id="IPR029052">
    <property type="entry name" value="Metallo-depent_PP-like"/>
</dbReference>
<dbReference type="PIRSF" id="PIRSF033096">
    <property type="entry name" value="PPPtase_5"/>
    <property type="match status" value="1"/>
</dbReference>
<dbReference type="FunFam" id="3.60.21.10:FF:000017">
    <property type="entry name" value="Serine/threonine-protein phosphatase"/>
    <property type="match status" value="1"/>
</dbReference>
<dbReference type="GO" id="GO:0005737">
    <property type="term" value="C:cytoplasm"/>
    <property type="evidence" value="ECO:0007669"/>
    <property type="project" value="UniProtKB-SubCell"/>
</dbReference>
<keyword evidence="9" id="KW-1003">Cell membrane</keyword>
<dbReference type="InterPro" id="IPR011990">
    <property type="entry name" value="TPR-like_helical_dom_sf"/>
</dbReference>
<dbReference type="GO" id="GO:0005886">
    <property type="term" value="C:plasma membrane"/>
    <property type="evidence" value="ECO:0007669"/>
    <property type="project" value="UniProtKB-SubCell"/>
</dbReference>
<comment type="similarity">
    <text evidence="6">Belongs to the PPP phosphatase family. PP-5 (PP-T) subfamily.</text>
</comment>
<keyword evidence="15" id="KW-0460">Magnesium</keyword>
<dbReference type="PRINTS" id="PR00114">
    <property type="entry name" value="STPHPHTASE"/>
</dbReference>
<dbReference type="SMART" id="SM00028">
    <property type="entry name" value="TPR"/>
    <property type="match status" value="3"/>
</dbReference>
<gene>
    <name evidence="24" type="ORF">PSYICH_LOCUS11045</name>
</gene>
<evidence type="ECO:0000256" key="9">
    <source>
        <dbReference type="ARBA" id="ARBA00022475"/>
    </source>
</evidence>
<evidence type="ECO:0000256" key="22">
    <source>
        <dbReference type="PIRSR" id="PIRSR033096-1"/>
    </source>
</evidence>
<dbReference type="Gene3D" id="3.60.21.10">
    <property type="match status" value="1"/>
</dbReference>
<sequence>MATETQESPAISADDIKLAEKYKSDANEYFKKQDFNNAIDFYTKAIEKNPEVAIYYANRSFAYLKTECFGYALSDASKSVELDKTYVKGYYRRAAAHMSLGKFKEALKDYEYVTKVRPNDKDAKMKYSECNKIVKKIAFEKAIAVDDNKNIADTINLDAMTIENEYAGPELEDGKVTLQFMKDLMELYKKQGKLHRKYAYKILLDIKCYFMKQTTLVEIPIGDEHKFTVCGDIHGQFYDLMNIFEMNGLPSETNPYLFNGDFVDRGSFSVECIFTLFGFKLLYPNHFFMSRGNHESATMNQMYGFDGEVKSKYTAQMADLFTEVYNWLPLAHCLNKRVLVMHGGLFTRDDVTLDEIRKIDRNRQPPDEGPMCELLWSDPQPQNGRAPSKRGVGCQFGPDVTKTFLDLNKLDYIIRSHEVKNDGYEVAHNGLCITVFSAPNYCDTMGNKGAFITLKGSDMLPNFTTYEAVPHPNVKPMAYASSLLSLMC</sequence>
<dbReference type="AlphaFoldDB" id="A0A9P0D7Q7"/>
<dbReference type="InterPro" id="IPR004843">
    <property type="entry name" value="Calcineurin-like_PHP"/>
</dbReference>
<evidence type="ECO:0000259" key="23">
    <source>
        <dbReference type="SMART" id="SM00156"/>
    </source>
</evidence>
<evidence type="ECO:0000256" key="13">
    <source>
        <dbReference type="ARBA" id="ARBA00022801"/>
    </source>
</evidence>
<evidence type="ECO:0000256" key="14">
    <source>
        <dbReference type="ARBA" id="ARBA00022803"/>
    </source>
</evidence>
<dbReference type="Pfam" id="PF00515">
    <property type="entry name" value="TPR_1"/>
    <property type="match status" value="1"/>
</dbReference>
<dbReference type="Proteomes" id="UP001153636">
    <property type="component" value="Chromosome 5"/>
</dbReference>
<keyword evidence="17" id="KW-0007">Acetylation</keyword>
<evidence type="ECO:0000256" key="17">
    <source>
        <dbReference type="ARBA" id="ARBA00022990"/>
    </source>
</evidence>
<dbReference type="Pfam" id="PF00149">
    <property type="entry name" value="Metallophos"/>
    <property type="match status" value="1"/>
</dbReference>
<feature type="domain" description="Serine/threonine specific protein phosphatases" evidence="23">
    <location>
        <begin position="194"/>
        <end position="470"/>
    </location>
</feature>
<keyword evidence="18" id="KW-0472">Membrane</keyword>
<dbReference type="InterPro" id="IPR019734">
    <property type="entry name" value="TPR_rpt"/>
</dbReference>
<feature type="active site" description="Proton donor/acceptor" evidence="22">
    <location>
        <position position="294"/>
    </location>
</feature>
<dbReference type="SUPFAM" id="SSF48452">
    <property type="entry name" value="TPR-like"/>
    <property type="match status" value="1"/>
</dbReference>
<evidence type="ECO:0000256" key="1">
    <source>
        <dbReference type="ARBA" id="ARBA00001936"/>
    </source>
</evidence>
<evidence type="ECO:0000256" key="16">
    <source>
        <dbReference type="ARBA" id="ARBA00022912"/>
    </source>
</evidence>
<dbReference type="SMART" id="SM00156">
    <property type="entry name" value="PP2Ac"/>
    <property type="match status" value="1"/>
</dbReference>
<dbReference type="InterPro" id="IPR006186">
    <property type="entry name" value="Ser/Thr-sp_prot-phosphatase"/>
</dbReference>
<evidence type="ECO:0000313" key="24">
    <source>
        <dbReference type="EMBL" id="CAH1111401.1"/>
    </source>
</evidence>
<keyword evidence="16" id="KW-0904">Protein phosphatase</keyword>
<organism evidence="24 25">
    <name type="scientific">Psylliodes chrysocephalus</name>
    <dbReference type="NCBI Taxonomy" id="3402493"/>
    <lineage>
        <taxon>Eukaryota</taxon>
        <taxon>Metazoa</taxon>
        <taxon>Ecdysozoa</taxon>
        <taxon>Arthropoda</taxon>
        <taxon>Hexapoda</taxon>
        <taxon>Insecta</taxon>
        <taxon>Pterygota</taxon>
        <taxon>Neoptera</taxon>
        <taxon>Endopterygota</taxon>
        <taxon>Coleoptera</taxon>
        <taxon>Polyphaga</taxon>
        <taxon>Cucujiformia</taxon>
        <taxon>Chrysomeloidea</taxon>
        <taxon>Chrysomelidae</taxon>
        <taxon>Galerucinae</taxon>
        <taxon>Alticini</taxon>
        <taxon>Psylliodes</taxon>
    </lineage>
</organism>
<dbReference type="EMBL" id="OV651817">
    <property type="protein sequence ID" value="CAH1111401.1"/>
    <property type="molecule type" value="Genomic_DNA"/>
</dbReference>
<evidence type="ECO:0000256" key="12">
    <source>
        <dbReference type="ARBA" id="ARBA00022737"/>
    </source>
</evidence>
<evidence type="ECO:0000256" key="21">
    <source>
        <dbReference type="ARBA" id="ARBA00075685"/>
    </source>
</evidence>
<name>A0A9P0D7Q7_9CUCU</name>
<comment type="cofactor">
    <cofactor evidence="2">
        <name>Mg(2+)</name>
        <dbReference type="ChEBI" id="CHEBI:18420"/>
    </cofactor>
</comment>
<evidence type="ECO:0000256" key="5">
    <source>
        <dbReference type="ARBA" id="ARBA00004496"/>
    </source>
</evidence>
<dbReference type="CDD" id="cd07417">
    <property type="entry name" value="MPP_PP5_C"/>
    <property type="match status" value="1"/>
</dbReference>
<evidence type="ECO:0000256" key="8">
    <source>
        <dbReference type="ARBA" id="ARBA00020001"/>
    </source>
</evidence>
<dbReference type="GO" id="GO:0046872">
    <property type="term" value="F:metal ion binding"/>
    <property type="evidence" value="ECO:0007669"/>
    <property type="project" value="UniProtKB-KW"/>
</dbReference>
<keyword evidence="10" id="KW-0963">Cytoplasm</keyword>
<evidence type="ECO:0000256" key="18">
    <source>
        <dbReference type="ARBA" id="ARBA00023136"/>
    </source>
</evidence>